<evidence type="ECO:0000256" key="4">
    <source>
        <dbReference type="ARBA" id="ARBA00023136"/>
    </source>
</evidence>
<feature type="transmembrane region" description="Helical" evidence="5">
    <location>
        <begin position="365"/>
        <end position="385"/>
    </location>
</feature>
<keyword evidence="4 5" id="KW-0472">Membrane</keyword>
<keyword evidence="8" id="KW-1185">Reference proteome</keyword>
<feature type="transmembrane region" description="Helical" evidence="5">
    <location>
        <begin position="241"/>
        <end position="261"/>
    </location>
</feature>
<sequence length="459" mass="49301">MPLSLTAPVTAHPVRAEQGRDFGDRYLVLLCGLLLGYATFGKGFAYIGVPPLFVSEIVLVLGLVALLASGCWLAMLMTLPSLAIVLLIGWVVLRTLPYLGLYRFDALRDSVLAIYGVFAFIIVALLLQKPQRLGWLIGNYSRFALFYGFSGAALAYATSGLSDILSWPFSGVPVVFVRMGEASVHLCGAAVFVLLGLRRVPLLWVGAVLVGFVMVSVSRGAMLSFIVPLCLAALLGGKLHRIVPIAAAGGAILSLVMVLGVQVETDGGRVIGPAQLINNVESLVGRSDASNLDGTKTWRLRWWHSIEDYTVHGPYFWTGKGFGVNLAIDDGYVVGEDGGRGSGQPVRAPHNAHLNMLARAGVPGLALWLFVFATWFALLFSRMLAARRNGDEDWAKLFIWIGCYGLSQLINASFDVALEGPMLGIWFWCIVGLGIGSSMLYGAAQDVRLSPGSLARGGR</sequence>
<comment type="caution">
    <text evidence="7">The sequence shown here is derived from an EMBL/GenBank/DDBJ whole genome shotgun (WGS) entry which is preliminary data.</text>
</comment>
<evidence type="ECO:0000259" key="6">
    <source>
        <dbReference type="Pfam" id="PF04932"/>
    </source>
</evidence>
<keyword evidence="7" id="KW-0436">Ligase</keyword>
<feature type="transmembrane region" description="Helical" evidence="5">
    <location>
        <begin position="110"/>
        <end position="127"/>
    </location>
</feature>
<dbReference type="OrthoDB" id="185849at2"/>
<feature type="transmembrane region" description="Helical" evidence="5">
    <location>
        <begin position="425"/>
        <end position="444"/>
    </location>
</feature>
<evidence type="ECO:0000256" key="3">
    <source>
        <dbReference type="ARBA" id="ARBA00022989"/>
    </source>
</evidence>
<feature type="transmembrane region" description="Helical" evidence="5">
    <location>
        <begin position="57"/>
        <end position="90"/>
    </location>
</feature>
<evidence type="ECO:0000256" key="1">
    <source>
        <dbReference type="ARBA" id="ARBA00004141"/>
    </source>
</evidence>
<keyword evidence="2 5" id="KW-0812">Transmembrane</keyword>
<dbReference type="GO" id="GO:0016874">
    <property type="term" value="F:ligase activity"/>
    <property type="evidence" value="ECO:0007669"/>
    <property type="project" value="UniProtKB-KW"/>
</dbReference>
<organism evidence="7 8">
    <name type="scientific">Bosea caraganae</name>
    <dbReference type="NCBI Taxonomy" id="2763117"/>
    <lineage>
        <taxon>Bacteria</taxon>
        <taxon>Pseudomonadati</taxon>
        <taxon>Pseudomonadota</taxon>
        <taxon>Alphaproteobacteria</taxon>
        <taxon>Hyphomicrobiales</taxon>
        <taxon>Boseaceae</taxon>
        <taxon>Bosea</taxon>
    </lineage>
</organism>
<reference evidence="8" key="1">
    <citation type="submission" date="2018-07" db="EMBL/GenBank/DDBJ databases">
        <authorList>
            <person name="Safronova V.I."/>
            <person name="Chirak E.R."/>
            <person name="Sazanova A.L."/>
        </authorList>
    </citation>
    <scope>NUCLEOTIDE SEQUENCE [LARGE SCALE GENOMIC DNA]</scope>
    <source>
        <strain evidence="8">RCAM04685</strain>
    </source>
</reference>
<dbReference type="Proteomes" id="UP000255207">
    <property type="component" value="Unassembled WGS sequence"/>
</dbReference>
<proteinExistence type="predicted"/>
<evidence type="ECO:0000256" key="2">
    <source>
        <dbReference type="ARBA" id="ARBA00022692"/>
    </source>
</evidence>
<name>A0A370L4Z5_9HYPH</name>
<feature type="domain" description="O-antigen ligase-related" evidence="6">
    <location>
        <begin position="207"/>
        <end position="369"/>
    </location>
</feature>
<dbReference type="EMBL" id="QQTP01000007">
    <property type="protein sequence ID" value="RDJ24068.1"/>
    <property type="molecule type" value="Genomic_DNA"/>
</dbReference>
<dbReference type="AlphaFoldDB" id="A0A370L4Z5"/>
<protein>
    <submittedName>
        <fullName evidence="7">O-antigen ligase domain-containing protein</fullName>
    </submittedName>
</protein>
<dbReference type="GO" id="GO:0016020">
    <property type="term" value="C:membrane"/>
    <property type="evidence" value="ECO:0007669"/>
    <property type="project" value="UniProtKB-SubCell"/>
</dbReference>
<feature type="transmembrane region" description="Helical" evidence="5">
    <location>
        <begin position="139"/>
        <end position="156"/>
    </location>
</feature>
<dbReference type="InterPro" id="IPR007016">
    <property type="entry name" value="O-antigen_ligase-rel_domated"/>
</dbReference>
<feature type="transmembrane region" description="Helical" evidence="5">
    <location>
        <begin position="176"/>
        <end position="195"/>
    </location>
</feature>
<accession>A0A370L4Z5</accession>
<dbReference type="Pfam" id="PF04932">
    <property type="entry name" value="Wzy_C"/>
    <property type="match status" value="1"/>
</dbReference>
<evidence type="ECO:0000313" key="7">
    <source>
        <dbReference type="EMBL" id="RDJ24068.1"/>
    </source>
</evidence>
<evidence type="ECO:0000256" key="5">
    <source>
        <dbReference type="SAM" id="Phobius"/>
    </source>
</evidence>
<gene>
    <name evidence="7" type="ORF">DWE98_14195</name>
</gene>
<dbReference type="RefSeq" id="WP_114829930.1">
    <property type="nucleotide sequence ID" value="NZ_QQTO01000007.1"/>
</dbReference>
<comment type="subcellular location">
    <subcellularLocation>
        <location evidence="1">Membrane</location>
        <topology evidence="1">Multi-pass membrane protein</topology>
    </subcellularLocation>
</comment>
<feature type="transmembrane region" description="Helical" evidence="5">
    <location>
        <begin position="26"/>
        <end position="45"/>
    </location>
</feature>
<keyword evidence="3 5" id="KW-1133">Transmembrane helix</keyword>
<feature type="transmembrane region" description="Helical" evidence="5">
    <location>
        <begin position="202"/>
        <end position="235"/>
    </location>
</feature>
<evidence type="ECO:0000313" key="8">
    <source>
        <dbReference type="Proteomes" id="UP000255207"/>
    </source>
</evidence>